<evidence type="ECO:0000313" key="5">
    <source>
        <dbReference type="RefSeq" id="XP_014680011.1"/>
    </source>
</evidence>
<name>A0ABM1F6E0_PRICU</name>
<dbReference type="GeneID" id="106819960"/>
<proteinExistence type="predicted"/>
<dbReference type="Proteomes" id="UP000695022">
    <property type="component" value="Unplaced"/>
</dbReference>
<accession>A0ABM1F6E0</accession>
<dbReference type="InterPro" id="IPR002110">
    <property type="entry name" value="Ankyrin_rpt"/>
</dbReference>
<feature type="repeat" description="ANK" evidence="3">
    <location>
        <begin position="18"/>
        <end position="50"/>
    </location>
</feature>
<evidence type="ECO:0000313" key="4">
    <source>
        <dbReference type="Proteomes" id="UP000695022"/>
    </source>
</evidence>
<reference evidence="5" key="1">
    <citation type="submission" date="2025-08" db="UniProtKB">
        <authorList>
            <consortium name="RefSeq"/>
        </authorList>
    </citation>
    <scope>IDENTIFICATION</scope>
</reference>
<protein>
    <submittedName>
        <fullName evidence="5">Ankyrin repeat domain-containing protein 7-like</fullName>
    </submittedName>
</protein>
<sequence length="117" mass="12341">MVEMLLSEGAEVNAADANHNTPLMLACHVGTATVVSLLLDYRADTTMKDDKGWMADDAAVIAGHHKCSQLIAEHNAHLKTPAATVSKQTTYSGDMPPSSLKPTAYLGLMLGEMADGS</sequence>
<gene>
    <name evidence="5" type="primary">LOC106819960</name>
</gene>
<keyword evidence="2 3" id="KW-0040">ANK repeat</keyword>
<dbReference type="PROSITE" id="PS50088">
    <property type="entry name" value="ANK_REPEAT"/>
    <property type="match status" value="1"/>
</dbReference>
<dbReference type="PANTHER" id="PTHR24171">
    <property type="entry name" value="ANKYRIN REPEAT DOMAIN-CONTAINING PROTEIN 39-RELATED"/>
    <property type="match status" value="1"/>
</dbReference>
<dbReference type="SUPFAM" id="SSF48403">
    <property type="entry name" value="Ankyrin repeat"/>
    <property type="match status" value="1"/>
</dbReference>
<evidence type="ECO:0000256" key="1">
    <source>
        <dbReference type="ARBA" id="ARBA00022737"/>
    </source>
</evidence>
<dbReference type="PROSITE" id="PS50297">
    <property type="entry name" value="ANK_REP_REGION"/>
    <property type="match status" value="1"/>
</dbReference>
<evidence type="ECO:0000256" key="2">
    <source>
        <dbReference type="ARBA" id="ARBA00023043"/>
    </source>
</evidence>
<organism evidence="4 5">
    <name type="scientific">Priapulus caudatus</name>
    <name type="common">Priapulid worm</name>
    <dbReference type="NCBI Taxonomy" id="37621"/>
    <lineage>
        <taxon>Eukaryota</taxon>
        <taxon>Metazoa</taxon>
        <taxon>Ecdysozoa</taxon>
        <taxon>Scalidophora</taxon>
        <taxon>Priapulida</taxon>
        <taxon>Priapulimorpha</taxon>
        <taxon>Priapulimorphida</taxon>
        <taxon>Priapulidae</taxon>
        <taxon>Priapulus</taxon>
    </lineage>
</organism>
<keyword evidence="1" id="KW-0677">Repeat</keyword>
<dbReference type="RefSeq" id="XP_014680011.1">
    <property type="nucleotide sequence ID" value="XM_014824525.1"/>
</dbReference>
<dbReference type="InterPro" id="IPR036770">
    <property type="entry name" value="Ankyrin_rpt-contain_sf"/>
</dbReference>
<dbReference type="Gene3D" id="1.25.40.20">
    <property type="entry name" value="Ankyrin repeat-containing domain"/>
    <property type="match status" value="1"/>
</dbReference>
<dbReference type="Pfam" id="PF12796">
    <property type="entry name" value="Ank_2"/>
    <property type="match status" value="1"/>
</dbReference>
<keyword evidence="4" id="KW-1185">Reference proteome</keyword>
<dbReference type="PANTHER" id="PTHR24171:SF10">
    <property type="entry name" value="ANKYRIN REPEAT DOMAIN-CONTAINING PROTEIN 29-LIKE"/>
    <property type="match status" value="1"/>
</dbReference>
<evidence type="ECO:0000256" key="3">
    <source>
        <dbReference type="PROSITE-ProRule" id="PRU00023"/>
    </source>
</evidence>